<keyword evidence="2" id="KW-1185">Reference proteome</keyword>
<comment type="caution">
    <text evidence="1">The sequence shown here is derived from an EMBL/GenBank/DDBJ whole genome shotgun (WGS) entry which is preliminary data.</text>
</comment>
<sequence length="227" mass="25350">MLQFDTTISAPPISLLDLPHELLLDIIRTHLAVPGPTPRIVFNSPLTADAAPLKMTCRRLKYLTEDVEKGKKDPVSSILYDALTPLAQLLDLPLEVHALTSLSGLLISALPAALSIHTALDSLPTFARCLPTDTIPRREAWTVLVPPDMSFLEIEYRLMGLACDLYRRVMRCATPVYTARIMLKYDPELMGMEARRELTDVIRQRMIGLMGGDRVTTDYKSTICVDM</sequence>
<evidence type="ECO:0008006" key="3">
    <source>
        <dbReference type="Google" id="ProtNLM"/>
    </source>
</evidence>
<proteinExistence type="predicted"/>
<evidence type="ECO:0000313" key="2">
    <source>
        <dbReference type="Proteomes" id="UP001164286"/>
    </source>
</evidence>
<dbReference type="AlphaFoldDB" id="A0AA38H649"/>
<dbReference type="EMBL" id="JAKWFO010000006">
    <property type="protein sequence ID" value="KAI9634840.1"/>
    <property type="molecule type" value="Genomic_DNA"/>
</dbReference>
<evidence type="ECO:0000313" key="1">
    <source>
        <dbReference type="EMBL" id="KAI9634840.1"/>
    </source>
</evidence>
<organism evidence="1 2">
    <name type="scientific">Dioszegia hungarica</name>
    <dbReference type="NCBI Taxonomy" id="4972"/>
    <lineage>
        <taxon>Eukaryota</taxon>
        <taxon>Fungi</taxon>
        <taxon>Dikarya</taxon>
        <taxon>Basidiomycota</taxon>
        <taxon>Agaricomycotina</taxon>
        <taxon>Tremellomycetes</taxon>
        <taxon>Tremellales</taxon>
        <taxon>Bulleribasidiaceae</taxon>
        <taxon>Dioszegia</taxon>
    </lineage>
</organism>
<dbReference type="GeneID" id="77728962"/>
<dbReference type="RefSeq" id="XP_052944617.1">
    <property type="nucleotide sequence ID" value="XM_053089757.1"/>
</dbReference>
<accession>A0AA38H649</accession>
<reference evidence="1" key="1">
    <citation type="journal article" date="2022" name="G3 (Bethesda)">
        <title>High quality genome of the basidiomycete yeast Dioszegia hungarica PDD-24b-2 isolated from cloud water.</title>
        <authorList>
            <person name="Jarrige D."/>
            <person name="Haridas S."/>
            <person name="Bleykasten-Grosshans C."/>
            <person name="Joly M."/>
            <person name="Nadalig T."/>
            <person name="Sancelme M."/>
            <person name="Vuilleumier S."/>
            <person name="Grigoriev I.V."/>
            <person name="Amato P."/>
            <person name="Bringel F."/>
        </authorList>
    </citation>
    <scope>NUCLEOTIDE SEQUENCE</scope>
    <source>
        <strain evidence="1">PDD-24b-2</strain>
    </source>
</reference>
<dbReference type="Proteomes" id="UP001164286">
    <property type="component" value="Unassembled WGS sequence"/>
</dbReference>
<name>A0AA38H649_9TREE</name>
<protein>
    <recommendedName>
        <fullName evidence="3">F-box domain-containing protein</fullName>
    </recommendedName>
</protein>
<gene>
    <name evidence="1" type="ORF">MKK02DRAFT_37716</name>
</gene>